<evidence type="ECO:0000313" key="3">
    <source>
        <dbReference type="EMBL" id="KIS24523.1"/>
    </source>
</evidence>
<dbReference type="RefSeq" id="WP_043032195.1">
    <property type="nucleotide sequence ID" value="NZ_JXSU01000007.1"/>
</dbReference>
<dbReference type="EMBL" id="JXSU01000007">
    <property type="protein sequence ID" value="KIS24523.1"/>
    <property type="molecule type" value="Genomic_DNA"/>
</dbReference>
<dbReference type="PATRIC" id="fig|1379739.3.peg.3071"/>
<accession>A0A0D1A149</accession>
<feature type="domain" description="DUF8042" evidence="2">
    <location>
        <begin position="1"/>
        <end position="113"/>
    </location>
</feature>
<feature type="coiled-coil region" evidence="1">
    <location>
        <begin position="54"/>
        <end position="81"/>
    </location>
</feature>
<organism evidence="3 4">
    <name type="scientific">Clostridium botulinum B2 450</name>
    <dbReference type="NCBI Taxonomy" id="1379739"/>
    <lineage>
        <taxon>Bacteria</taxon>
        <taxon>Bacillati</taxon>
        <taxon>Bacillota</taxon>
        <taxon>Clostridia</taxon>
        <taxon>Eubacteriales</taxon>
        <taxon>Clostridiaceae</taxon>
        <taxon>Clostridium</taxon>
    </lineage>
</organism>
<evidence type="ECO:0000256" key="1">
    <source>
        <dbReference type="SAM" id="Coils"/>
    </source>
</evidence>
<keyword evidence="1" id="KW-0175">Coiled coil</keyword>
<reference evidence="3 4" key="1">
    <citation type="submission" date="2014-06" db="EMBL/GenBank/DDBJ databases">
        <title>Genome characterization of distinct group I Clostridium botulinum lineages.</title>
        <authorList>
            <person name="Giordani F."/>
            <person name="Anselmo A."/>
            <person name="Fillo S."/>
            <person name="Palozzi A.M."/>
            <person name="Fortunato A."/>
            <person name="Gentile B."/>
            <person name="Ciammaruconi A."/>
            <person name="Anniballi F."/>
            <person name="De Medici D."/>
            <person name="Lista F."/>
        </authorList>
    </citation>
    <scope>NUCLEOTIDE SEQUENCE [LARGE SCALE GENOMIC DNA]</scope>
    <source>
        <strain evidence="3 4">B2 450</strain>
    </source>
</reference>
<name>A0A0D1A149_CLOBO</name>
<evidence type="ECO:0000313" key="4">
    <source>
        <dbReference type="Proteomes" id="UP000032250"/>
    </source>
</evidence>
<dbReference type="OrthoDB" id="1683192at2"/>
<dbReference type="InterPro" id="IPR058355">
    <property type="entry name" value="DUF8042"/>
</dbReference>
<dbReference type="HOGENOM" id="CLU_165982_0_0_9"/>
<dbReference type="Pfam" id="PF26154">
    <property type="entry name" value="DUF8042"/>
    <property type="match status" value="1"/>
</dbReference>
<gene>
    <name evidence="3" type="ORF">N495_13415</name>
</gene>
<dbReference type="Proteomes" id="UP000032250">
    <property type="component" value="Unassembled WGS sequence"/>
</dbReference>
<evidence type="ECO:0000259" key="2">
    <source>
        <dbReference type="Pfam" id="PF26154"/>
    </source>
</evidence>
<dbReference type="AlphaFoldDB" id="A0A0D1A149"/>
<protein>
    <recommendedName>
        <fullName evidence="2">DUF8042 domain-containing protein</fullName>
    </recommendedName>
</protein>
<sequence>MELKFESLRTASEYIGNLKIGIINSAENFQSGDENKALESIPLIVDGIDWLIQIVELTKDIHKSEISLDELNEKLKEIIEAVENSDFILVGDLFQYELMPIMDEIEKKINLTLAS</sequence>
<proteinExistence type="predicted"/>
<comment type="caution">
    <text evidence="3">The sequence shown here is derived from an EMBL/GenBank/DDBJ whole genome shotgun (WGS) entry which is preliminary data.</text>
</comment>